<protein>
    <recommendedName>
        <fullName evidence="3">DUF5063 domain-containing protein</fullName>
    </recommendedName>
</protein>
<evidence type="ECO:0008006" key="3">
    <source>
        <dbReference type="Google" id="ProtNLM"/>
    </source>
</evidence>
<dbReference type="Pfam" id="PF16702">
    <property type="entry name" value="DUF5063"/>
    <property type="match status" value="1"/>
</dbReference>
<organism evidence="1 2">
    <name type="scientific">Porphyromonas macacae</name>
    <dbReference type="NCBI Taxonomy" id="28115"/>
    <lineage>
        <taxon>Bacteria</taxon>
        <taxon>Pseudomonadati</taxon>
        <taxon>Bacteroidota</taxon>
        <taxon>Bacteroidia</taxon>
        <taxon>Bacteroidales</taxon>
        <taxon>Porphyromonadaceae</taxon>
        <taxon>Porphyromonas</taxon>
    </lineage>
</organism>
<dbReference type="RefSeq" id="WP_018360994.1">
    <property type="nucleotide sequence ID" value="NZ_UGTI01000001.1"/>
</dbReference>
<sequence>MKRKENSSAGFMGKEIIEFATVGVNFAAMMEQASDFTPSEFVSRLTRILGLLYVKTALLPAYEYDPENYVEDYVDEDTYNLLMGKVSSLLGNYNTFLTATHNDMQYSDAPIAANIAEYLADVYQNVVNLLGIIREENEMALLSAIGRCRHYFAEYWGEHLLAALTALHRIEYSSEAMEHLDNEQNNVIPESLI</sequence>
<evidence type="ECO:0000313" key="2">
    <source>
        <dbReference type="Proteomes" id="UP000254263"/>
    </source>
</evidence>
<dbReference type="InterPro" id="IPR038312">
    <property type="entry name" value="DUF5063_sf"/>
</dbReference>
<name>A0A379DI15_9PORP</name>
<accession>A0A379DI15</accession>
<proteinExistence type="predicted"/>
<dbReference type="InterPro" id="IPR032025">
    <property type="entry name" value="DUF5063"/>
</dbReference>
<dbReference type="AlphaFoldDB" id="A0A379DI15"/>
<evidence type="ECO:0000313" key="1">
    <source>
        <dbReference type="EMBL" id="SUB77971.1"/>
    </source>
</evidence>
<reference evidence="1 2" key="1">
    <citation type="submission" date="2018-06" db="EMBL/GenBank/DDBJ databases">
        <authorList>
            <consortium name="Pathogen Informatics"/>
            <person name="Doyle S."/>
        </authorList>
    </citation>
    <scope>NUCLEOTIDE SEQUENCE [LARGE SCALE GENOMIC DNA]</scope>
    <source>
        <strain evidence="1 2">NCTC13100</strain>
    </source>
</reference>
<dbReference type="EMBL" id="UGTI01000001">
    <property type="protein sequence ID" value="SUB77971.1"/>
    <property type="molecule type" value="Genomic_DNA"/>
</dbReference>
<gene>
    <name evidence="1" type="ORF">NCTC13100_01121</name>
</gene>
<dbReference type="Gene3D" id="1.20.120.1550">
    <property type="entry name" value="Protein of unknown function DUF5063"/>
    <property type="match status" value="1"/>
</dbReference>
<dbReference type="Proteomes" id="UP000254263">
    <property type="component" value="Unassembled WGS sequence"/>
</dbReference>